<dbReference type="STRING" id="1408657.A0A0W4ZR83"/>
<dbReference type="VEuPathDB" id="FungiDB:T551_01442"/>
<keyword evidence="1" id="KW-0175">Coiled coil</keyword>
<name>A0A0W4ZR83_PNEJ7</name>
<feature type="coiled-coil region" evidence="1">
    <location>
        <begin position="43"/>
        <end position="70"/>
    </location>
</feature>
<protein>
    <submittedName>
        <fullName evidence="2">Uncharacterized protein</fullName>
    </submittedName>
</protein>
<gene>
    <name evidence="2" type="ORF">T551_01442</name>
</gene>
<dbReference type="eggNOG" id="ENOG502RU2N">
    <property type="taxonomic scope" value="Eukaryota"/>
</dbReference>
<keyword evidence="3" id="KW-1185">Reference proteome</keyword>
<accession>A0A0W4ZR83</accession>
<evidence type="ECO:0000256" key="1">
    <source>
        <dbReference type="SAM" id="Coils"/>
    </source>
</evidence>
<organism evidence="2 3">
    <name type="scientific">Pneumocystis jirovecii (strain RU7)</name>
    <name type="common">Human pneumocystis pneumonia agent</name>
    <dbReference type="NCBI Taxonomy" id="1408657"/>
    <lineage>
        <taxon>Eukaryota</taxon>
        <taxon>Fungi</taxon>
        <taxon>Dikarya</taxon>
        <taxon>Ascomycota</taxon>
        <taxon>Taphrinomycotina</taxon>
        <taxon>Pneumocystomycetes</taxon>
        <taxon>Pneumocystaceae</taxon>
        <taxon>Pneumocystis</taxon>
    </lineage>
</organism>
<dbReference type="GeneID" id="28939960"/>
<comment type="caution">
    <text evidence="2">The sequence shown here is derived from an EMBL/GenBank/DDBJ whole genome shotgun (WGS) entry which is preliminary data.</text>
</comment>
<proteinExistence type="predicted"/>
<dbReference type="RefSeq" id="XP_018229880.1">
    <property type="nucleotide sequence ID" value="XM_018373705.1"/>
</dbReference>
<evidence type="ECO:0000313" key="3">
    <source>
        <dbReference type="Proteomes" id="UP000053447"/>
    </source>
</evidence>
<dbReference type="AlphaFoldDB" id="A0A0W4ZR83"/>
<evidence type="ECO:0000313" key="2">
    <source>
        <dbReference type="EMBL" id="KTW30890.1"/>
    </source>
</evidence>
<sequence length="426" mass="49758">MEQLKKESILKTYEAFFECPTESIFSDNCVLTYVTTCISFSGNRNILLQLTEYQNQIKSKEETINLHITEKGLVSEVFSEIQFVNGPAWLVPGLDDNFFIDRKIHLPFIYIMEMDEDKKISNIRVFWDQSVVLKELEIISSHRQTWPIKTGKEQCYYIRNKGTNDILICCLNLSFIENNSNLPSSKENQQNPSKRLLIFESYEEPPREFHQVPVRPRSSAKPSLRPYEDLFVTKGTPTPVKLCKEGQKNHTVMSKIEDIMSEESSFQQKDNFITKKDPKYTHFEFSTPTEKELEEERRAILAKAKKGAALRCMINNWDENEQTPVHKPMQSISNQTLEDIEPSQKMPILSNNRFQRTDQTHFSFSDDSPVQKTSNIVQNRKYTLQYSIFDYQSSEEIEKQSTNIKKTDTITRLERDITAKWSFGDE</sequence>
<dbReference type="EMBL" id="LFWA01000006">
    <property type="protein sequence ID" value="KTW30890.1"/>
    <property type="molecule type" value="Genomic_DNA"/>
</dbReference>
<dbReference type="OrthoDB" id="5440at2759"/>
<reference evidence="3" key="1">
    <citation type="journal article" date="2016" name="Nat. Commun.">
        <title>Genome analysis of three Pneumocystis species reveals adaptation mechanisms to life exclusively in mammalian hosts.</title>
        <authorList>
            <person name="Ma L."/>
            <person name="Chen Z."/>
            <person name="Huang D.W."/>
            <person name="Kutty G."/>
            <person name="Ishihara M."/>
            <person name="Wang H."/>
            <person name="Abouelleil A."/>
            <person name="Bishop L."/>
            <person name="Davey E."/>
            <person name="Deng R."/>
            <person name="Deng X."/>
            <person name="Fan L."/>
            <person name="Fantoni G."/>
            <person name="Fitzgerald M."/>
            <person name="Gogineni E."/>
            <person name="Goldberg J.M."/>
            <person name="Handley G."/>
            <person name="Hu X."/>
            <person name="Huber C."/>
            <person name="Jiao X."/>
            <person name="Jones K."/>
            <person name="Levin J.Z."/>
            <person name="Liu Y."/>
            <person name="Macdonald P."/>
            <person name="Melnikov A."/>
            <person name="Raley C."/>
            <person name="Sassi M."/>
            <person name="Sherman B.T."/>
            <person name="Song X."/>
            <person name="Sykes S."/>
            <person name="Tran B."/>
            <person name="Walsh L."/>
            <person name="Xia Y."/>
            <person name="Yang J."/>
            <person name="Young S."/>
            <person name="Zeng Q."/>
            <person name="Zheng X."/>
            <person name="Stephens R."/>
            <person name="Nusbaum C."/>
            <person name="Birren B.W."/>
            <person name="Azadi P."/>
            <person name="Lempicki R.A."/>
            <person name="Cuomo C.A."/>
            <person name="Kovacs J.A."/>
        </authorList>
    </citation>
    <scope>NUCLEOTIDE SEQUENCE [LARGE SCALE GENOMIC DNA]</scope>
    <source>
        <strain evidence="3">RU7</strain>
    </source>
</reference>
<dbReference type="Proteomes" id="UP000053447">
    <property type="component" value="Unassembled WGS sequence"/>
</dbReference>